<protein>
    <submittedName>
        <fullName evidence="1">Uncharacterized protein</fullName>
    </submittedName>
</protein>
<evidence type="ECO:0000313" key="1">
    <source>
        <dbReference type="EMBL" id="QHT74007.1"/>
    </source>
</evidence>
<accession>A0A6C0H0S5</accession>
<sequence length="128" mass="15510">MINQKEIVKFFSIYYAINNSKIINENSFIIKITARFYIPELEVYLNNYNLNNYNCLTQDNQKRCEMIGCHYKNYSDIFNIQIDKKSNYIHIEDIWFNRISKYNNILKCKQFDIEPTQRGGINIKWDNI</sequence>
<reference evidence="1" key="1">
    <citation type="journal article" date="2020" name="Nature">
        <title>Giant virus diversity and host interactions through global metagenomics.</title>
        <authorList>
            <person name="Schulz F."/>
            <person name="Roux S."/>
            <person name="Paez-Espino D."/>
            <person name="Jungbluth S."/>
            <person name="Walsh D.A."/>
            <person name="Denef V.J."/>
            <person name="McMahon K.D."/>
            <person name="Konstantinidis K.T."/>
            <person name="Eloe-Fadrosh E.A."/>
            <person name="Kyrpides N.C."/>
            <person name="Woyke T."/>
        </authorList>
    </citation>
    <scope>NUCLEOTIDE SEQUENCE</scope>
    <source>
        <strain evidence="1">GVMAG-M-3300023179-4</strain>
    </source>
</reference>
<dbReference type="EMBL" id="MN739835">
    <property type="protein sequence ID" value="QHT74007.1"/>
    <property type="molecule type" value="Genomic_DNA"/>
</dbReference>
<organism evidence="1">
    <name type="scientific">viral metagenome</name>
    <dbReference type="NCBI Taxonomy" id="1070528"/>
    <lineage>
        <taxon>unclassified sequences</taxon>
        <taxon>metagenomes</taxon>
        <taxon>organismal metagenomes</taxon>
    </lineage>
</organism>
<name>A0A6C0H0S5_9ZZZZ</name>
<dbReference type="AlphaFoldDB" id="A0A6C0H0S5"/>
<proteinExistence type="predicted"/>